<dbReference type="GO" id="GO:0046872">
    <property type="term" value="F:metal ion binding"/>
    <property type="evidence" value="ECO:0007669"/>
    <property type="project" value="UniProtKB-KW"/>
</dbReference>
<dbReference type="InterPro" id="IPR008922">
    <property type="entry name" value="Di-copper_centre_dom_sf"/>
</dbReference>
<dbReference type="STRING" id="1448308.A0A2T2NMI1"/>
<dbReference type="PANTHER" id="PTHR11474">
    <property type="entry name" value="TYROSINASE FAMILY MEMBER"/>
    <property type="match status" value="1"/>
</dbReference>
<sequence length="280" mass="30988">MNMTPSVHSTANFMHWHRYYIWAFEAALKTECAFKGTQPYWNWGKYSDLTTSPIFNGDDYSMGGNGEAVPHQGGLLGRPVPAGPGGGCVYQGPFANLTIHLGPVMPTMDPALKIPSNPQRDGFGDNPRCLRRDVNNYFVAHSLQPADLAAHITGSATIGRFQDSVQQDTMQKTAIHSGGHFSIWGDPGGDVYVSPAEPAFWLHHGQLDRHWWMWANYLEAEVKKRVSQYEGGTNWMNPNSARGKPTDIQNLDVVAPVGKNNLPSNQLFSTTSGPFCYVYQ</sequence>
<dbReference type="PANTHER" id="PTHR11474:SF125">
    <property type="entry name" value="N-ACETYL-6-HYDROXYTRYPTOPHAN OXIDASE IVOB-RELATED"/>
    <property type="match status" value="1"/>
</dbReference>
<dbReference type="Proteomes" id="UP000240883">
    <property type="component" value="Unassembled WGS sequence"/>
</dbReference>
<keyword evidence="2" id="KW-0560">Oxidoreductase</keyword>
<dbReference type="PRINTS" id="PR00092">
    <property type="entry name" value="TYROSINASE"/>
</dbReference>
<dbReference type="Pfam" id="PF00264">
    <property type="entry name" value="Tyrosinase"/>
    <property type="match status" value="1"/>
</dbReference>
<gene>
    <name evidence="4" type="ORF">BS50DRAFT_494290</name>
</gene>
<name>A0A2T2NMI1_CORCC</name>
<evidence type="ECO:0000256" key="1">
    <source>
        <dbReference type="ARBA" id="ARBA00022723"/>
    </source>
</evidence>
<dbReference type="Gene3D" id="1.10.1280.10">
    <property type="entry name" value="Di-copper center containing domain from catechol oxidase"/>
    <property type="match status" value="1"/>
</dbReference>
<evidence type="ECO:0000313" key="4">
    <source>
        <dbReference type="EMBL" id="PSN66641.1"/>
    </source>
</evidence>
<protein>
    <submittedName>
        <fullName evidence="4">Di-copper centre-containing protein</fullName>
    </submittedName>
</protein>
<dbReference type="InterPro" id="IPR050316">
    <property type="entry name" value="Tyrosinase/Hemocyanin"/>
</dbReference>
<dbReference type="GO" id="GO:0016491">
    <property type="term" value="F:oxidoreductase activity"/>
    <property type="evidence" value="ECO:0007669"/>
    <property type="project" value="UniProtKB-KW"/>
</dbReference>
<dbReference type="SUPFAM" id="SSF48056">
    <property type="entry name" value="Di-copper centre-containing domain"/>
    <property type="match status" value="1"/>
</dbReference>
<dbReference type="EMBL" id="KZ678135">
    <property type="protein sequence ID" value="PSN66641.1"/>
    <property type="molecule type" value="Genomic_DNA"/>
</dbReference>
<reference evidence="4 5" key="1">
    <citation type="journal article" date="2018" name="Front. Microbiol.">
        <title>Genome-Wide Analysis of Corynespora cassiicola Leaf Fall Disease Putative Effectors.</title>
        <authorList>
            <person name="Lopez D."/>
            <person name="Ribeiro S."/>
            <person name="Label P."/>
            <person name="Fumanal B."/>
            <person name="Venisse J.S."/>
            <person name="Kohler A."/>
            <person name="de Oliveira R.R."/>
            <person name="Labutti K."/>
            <person name="Lipzen A."/>
            <person name="Lail K."/>
            <person name="Bauer D."/>
            <person name="Ohm R.A."/>
            <person name="Barry K.W."/>
            <person name="Spatafora J."/>
            <person name="Grigoriev I.V."/>
            <person name="Martin F.M."/>
            <person name="Pujade-Renaud V."/>
        </authorList>
    </citation>
    <scope>NUCLEOTIDE SEQUENCE [LARGE SCALE GENOMIC DNA]</scope>
    <source>
        <strain evidence="4 5">Philippines</strain>
    </source>
</reference>
<evidence type="ECO:0000313" key="5">
    <source>
        <dbReference type="Proteomes" id="UP000240883"/>
    </source>
</evidence>
<keyword evidence="5" id="KW-1185">Reference proteome</keyword>
<keyword evidence="1" id="KW-0479">Metal-binding</keyword>
<feature type="domain" description="Tyrosinase copper-binding" evidence="3">
    <location>
        <begin position="6"/>
        <end position="216"/>
    </location>
</feature>
<dbReference type="InterPro" id="IPR002227">
    <property type="entry name" value="Tyrosinase_Cu-bd"/>
</dbReference>
<dbReference type="AlphaFoldDB" id="A0A2T2NMI1"/>
<proteinExistence type="predicted"/>
<organism evidence="4 5">
    <name type="scientific">Corynespora cassiicola Philippines</name>
    <dbReference type="NCBI Taxonomy" id="1448308"/>
    <lineage>
        <taxon>Eukaryota</taxon>
        <taxon>Fungi</taxon>
        <taxon>Dikarya</taxon>
        <taxon>Ascomycota</taxon>
        <taxon>Pezizomycotina</taxon>
        <taxon>Dothideomycetes</taxon>
        <taxon>Pleosporomycetidae</taxon>
        <taxon>Pleosporales</taxon>
        <taxon>Corynesporascaceae</taxon>
        <taxon>Corynespora</taxon>
    </lineage>
</organism>
<evidence type="ECO:0000259" key="3">
    <source>
        <dbReference type="Pfam" id="PF00264"/>
    </source>
</evidence>
<evidence type="ECO:0000256" key="2">
    <source>
        <dbReference type="ARBA" id="ARBA00023002"/>
    </source>
</evidence>
<dbReference type="OrthoDB" id="6132182at2759"/>
<accession>A0A2T2NMI1</accession>